<gene>
    <name evidence="2" type="ORF">GJ744_006659</name>
</gene>
<feature type="region of interest" description="Disordered" evidence="1">
    <location>
        <begin position="39"/>
        <end position="66"/>
    </location>
</feature>
<comment type="caution">
    <text evidence="2">The sequence shown here is derived from an EMBL/GenBank/DDBJ whole genome shotgun (WGS) entry which is preliminary data.</text>
</comment>
<reference evidence="2" key="1">
    <citation type="submission" date="2020-02" db="EMBL/GenBank/DDBJ databases">
        <authorList>
            <person name="Palmer J.M."/>
        </authorList>
    </citation>
    <scope>NUCLEOTIDE SEQUENCE</scope>
    <source>
        <strain evidence="2">EPUS1.4</strain>
        <tissue evidence="2">Thallus</tissue>
    </source>
</reference>
<protein>
    <submittedName>
        <fullName evidence="2">Uncharacterized protein</fullName>
    </submittedName>
</protein>
<keyword evidence="3" id="KW-1185">Reference proteome</keyword>
<evidence type="ECO:0000313" key="3">
    <source>
        <dbReference type="Proteomes" id="UP000606974"/>
    </source>
</evidence>
<feature type="compositionally biased region" description="Polar residues" evidence="1">
    <location>
        <begin position="39"/>
        <end position="52"/>
    </location>
</feature>
<name>A0A8H7ASK1_9EURO</name>
<accession>A0A8H7ASK1</accession>
<dbReference type="Proteomes" id="UP000606974">
    <property type="component" value="Unassembled WGS sequence"/>
</dbReference>
<organism evidence="2 3">
    <name type="scientific">Endocarpon pusillum</name>
    <dbReference type="NCBI Taxonomy" id="364733"/>
    <lineage>
        <taxon>Eukaryota</taxon>
        <taxon>Fungi</taxon>
        <taxon>Dikarya</taxon>
        <taxon>Ascomycota</taxon>
        <taxon>Pezizomycotina</taxon>
        <taxon>Eurotiomycetes</taxon>
        <taxon>Chaetothyriomycetidae</taxon>
        <taxon>Verrucariales</taxon>
        <taxon>Verrucariaceae</taxon>
        <taxon>Endocarpon</taxon>
    </lineage>
</organism>
<evidence type="ECO:0000313" key="2">
    <source>
        <dbReference type="EMBL" id="KAF7510380.1"/>
    </source>
</evidence>
<dbReference type="EMBL" id="JAACFV010000030">
    <property type="protein sequence ID" value="KAF7510380.1"/>
    <property type="molecule type" value="Genomic_DNA"/>
</dbReference>
<dbReference type="AlphaFoldDB" id="A0A8H7ASK1"/>
<evidence type="ECO:0000256" key="1">
    <source>
        <dbReference type="SAM" id="MobiDB-lite"/>
    </source>
</evidence>
<proteinExistence type="predicted"/>
<sequence length="103" mass="10688">MSPQAQVIARRSLLSVNERLINEYLKVVKKTTKDMIISQQRPALTQGRIPTTDTHRGGSAGGNVTGSGGVVAVDGATGVGAWSTSLPAANSISVNGISNNNRD</sequence>